<feature type="transmembrane region" description="Helical" evidence="8">
    <location>
        <begin position="206"/>
        <end position="225"/>
    </location>
</feature>
<feature type="transmembrane region" description="Helical" evidence="8">
    <location>
        <begin position="77"/>
        <end position="109"/>
    </location>
</feature>
<feature type="transmembrane region" description="Helical" evidence="8">
    <location>
        <begin position="334"/>
        <end position="354"/>
    </location>
</feature>
<evidence type="ECO:0000313" key="9">
    <source>
        <dbReference type="EMBL" id="SFD86349.1"/>
    </source>
</evidence>
<organism evidence="9 10">
    <name type="scientific">Lentibacillus persicus</name>
    <dbReference type="NCBI Taxonomy" id="640948"/>
    <lineage>
        <taxon>Bacteria</taxon>
        <taxon>Bacillati</taxon>
        <taxon>Bacillota</taxon>
        <taxon>Bacilli</taxon>
        <taxon>Bacillales</taxon>
        <taxon>Bacillaceae</taxon>
        <taxon>Lentibacillus</taxon>
    </lineage>
</organism>
<dbReference type="GO" id="GO:0009103">
    <property type="term" value="P:lipopolysaccharide biosynthetic process"/>
    <property type="evidence" value="ECO:0007669"/>
    <property type="project" value="UniProtKB-ARBA"/>
</dbReference>
<keyword evidence="7 8" id="KW-0472">Membrane</keyword>
<dbReference type="RefSeq" id="WP_090084027.1">
    <property type="nucleotide sequence ID" value="NZ_FOMR01000005.1"/>
</dbReference>
<comment type="subcellular location">
    <subcellularLocation>
        <location evidence="1">Cell membrane</location>
        <topology evidence="1">Multi-pass membrane protein</topology>
    </subcellularLocation>
</comment>
<name>A0A1I1VUH7_9BACI</name>
<dbReference type="PANTHER" id="PTHR33908">
    <property type="entry name" value="MANNOSYLTRANSFERASE YKCB-RELATED"/>
    <property type="match status" value="1"/>
</dbReference>
<keyword evidence="2" id="KW-1003">Cell membrane</keyword>
<dbReference type="GO" id="GO:0005886">
    <property type="term" value="C:plasma membrane"/>
    <property type="evidence" value="ECO:0007669"/>
    <property type="project" value="UniProtKB-SubCell"/>
</dbReference>
<feature type="transmembrane region" description="Helical" evidence="8">
    <location>
        <begin position="366"/>
        <end position="387"/>
    </location>
</feature>
<dbReference type="InterPro" id="IPR050297">
    <property type="entry name" value="LipidA_mod_glycosyltrf_83"/>
</dbReference>
<evidence type="ECO:0000256" key="7">
    <source>
        <dbReference type="ARBA" id="ARBA00023136"/>
    </source>
</evidence>
<evidence type="ECO:0000256" key="3">
    <source>
        <dbReference type="ARBA" id="ARBA00022676"/>
    </source>
</evidence>
<protein>
    <recommendedName>
        <fullName evidence="11">Dolichyl-phosphate-mannose-protein mannosyltransferase</fullName>
    </recommendedName>
</protein>
<dbReference type="AlphaFoldDB" id="A0A1I1VUH7"/>
<dbReference type="Proteomes" id="UP000199474">
    <property type="component" value="Unassembled WGS sequence"/>
</dbReference>
<feature type="transmembrane region" description="Helical" evidence="8">
    <location>
        <begin position="301"/>
        <end position="322"/>
    </location>
</feature>
<evidence type="ECO:0000256" key="5">
    <source>
        <dbReference type="ARBA" id="ARBA00022692"/>
    </source>
</evidence>
<keyword evidence="3" id="KW-0328">Glycosyltransferase</keyword>
<feature type="transmembrane region" description="Helical" evidence="8">
    <location>
        <begin position="271"/>
        <end position="289"/>
    </location>
</feature>
<feature type="transmembrane region" description="Helical" evidence="8">
    <location>
        <begin position="121"/>
        <end position="144"/>
    </location>
</feature>
<dbReference type="EMBL" id="FOMR01000005">
    <property type="protein sequence ID" value="SFD86349.1"/>
    <property type="molecule type" value="Genomic_DNA"/>
</dbReference>
<evidence type="ECO:0000313" key="10">
    <source>
        <dbReference type="Proteomes" id="UP000199474"/>
    </source>
</evidence>
<proteinExistence type="predicted"/>
<evidence type="ECO:0000256" key="4">
    <source>
        <dbReference type="ARBA" id="ARBA00022679"/>
    </source>
</evidence>
<evidence type="ECO:0000256" key="6">
    <source>
        <dbReference type="ARBA" id="ARBA00022989"/>
    </source>
</evidence>
<dbReference type="STRING" id="640948.SAMN05216238_10513"/>
<evidence type="ECO:0000256" key="8">
    <source>
        <dbReference type="SAM" id="Phobius"/>
    </source>
</evidence>
<evidence type="ECO:0000256" key="1">
    <source>
        <dbReference type="ARBA" id="ARBA00004651"/>
    </source>
</evidence>
<keyword evidence="10" id="KW-1185">Reference proteome</keyword>
<keyword evidence="5 8" id="KW-0812">Transmembrane</keyword>
<gene>
    <name evidence="9" type="ORF">SAMN05216238_10513</name>
</gene>
<keyword evidence="4" id="KW-0808">Transferase</keyword>
<evidence type="ECO:0008006" key="11">
    <source>
        <dbReference type="Google" id="ProtNLM"/>
    </source>
</evidence>
<dbReference type="OrthoDB" id="9123883at2"/>
<keyword evidence="6 8" id="KW-1133">Transmembrane helix</keyword>
<evidence type="ECO:0000256" key="2">
    <source>
        <dbReference type="ARBA" id="ARBA00022475"/>
    </source>
</evidence>
<sequence length="492" mass="56060">MKRLMTPDVFWLAVLFILYSGALLVRAAFDPEGYVTSDSAHYMQLAQNLLNGDGLSTANYVEGMSTYFATWPVGYPVLIAIVSFVTGLGVFWAAKVVNIIFLALCFVVLQRLFKERSAIVALLFSISTVSYLFVHTWSEVPFLFGLLWLVYGLARYIETEKPRYIVHLFFASLFLFLMRYIGLIGAGIVGLLGFYYLFRKKWRPTLLCWFSGSAVIMMAGVYLLINWVQTGKMTGVERVPKAETGAEFYEMLREAVSTEWDLFTIELGEASLYWTFGLILAALMFFTRIKHLRAFLQVLRGNFLVPGLFLFVGSVYFIAIVAMRWTAYFDAFNFRLLGPATFMFALFFVSWAAGVEGKTWTAWKRALVVIFGVTFIVNVGQPVYMAITSDEPTYKETIAEVEETYRAIPEASIVAFENVHARYLRMDIQFVKVHFRPYFAEPESIDDFRERITPNSAAGAYLQRKSLKGYDYHKTFDNKMGQGDGIFVPLGQ</sequence>
<feature type="transmembrane region" description="Helical" evidence="8">
    <location>
        <begin position="164"/>
        <end position="197"/>
    </location>
</feature>
<dbReference type="PANTHER" id="PTHR33908:SF11">
    <property type="entry name" value="MEMBRANE PROTEIN"/>
    <property type="match status" value="1"/>
</dbReference>
<reference evidence="10" key="1">
    <citation type="submission" date="2016-10" db="EMBL/GenBank/DDBJ databases">
        <authorList>
            <person name="Varghese N."/>
            <person name="Submissions S."/>
        </authorList>
    </citation>
    <scope>NUCLEOTIDE SEQUENCE [LARGE SCALE GENOMIC DNA]</scope>
    <source>
        <strain evidence="10">DSM 22530</strain>
    </source>
</reference>
<dbReference type="GO" id="GO:0016763">
    <property type="term" value="F:pentosyltransferase activity"/>
    <property type="evidence" value="ECO:0007669"/>
    <property type="project" value="TreeGrafter"/>
</dbReference>
<accession>A0A1I1VUH7</accession>